<dbReference type="GO" id="GO:0000049">
    <property type="term" value="F:tRNA binding"/>
    <property type="evidence" value="ECO:0007669"/>
    <property type="project" value="UniProtKB-UniRule"/>
</dbReference>
<dbReference type="GO" id="GO:0000287">
    <property type="term" value="F:magnesium ion binding"/>
    <property type="evidence" value="ECO:0007669"/>
    <property type="project" value="UniProtKB-UniRule"/>
</dbReference>
<protein>
    <recommendedName>
        <fullName evidence="10">Multifunctional CCA protein</fullName>
    </recommendedName>
    <domain>
        <recommendedName>
            <fullName evidence="10">CCA-adding enzyme</fullName>
            <ecNumber evidence="10">2.7.7.72</ecNumber>
        </recommendedName>
        <alternativeName>
            <fullName evidence="10">CCA tRNA nucleotidyltransferase</fullName>
        </alternativeName>
        <alternativeName>
            <fullName evidence="10">tRNA CCA-pyrophosphorylase</fullName>
        </alternativeName>
        <alternativeName>
            <fullName evidence="10">tRNA adenylyl-/cytidylyl-transferase</fullName>
        </alternativeName>
        <alternativeName>
            <fullName evidence="10">tRNA nucleotidyltransferase</fullName>
        </alternativeName>
        <alternativeName>
            <fullName evidence="10">tRNA-NT</fullName>
        </alternativeName>
    </domain>
    <domain>
        <recommendedName>
            <fullName evidence="10">2'-nucleotidase</fullName>
            <ecNumber evidence="10">3.1.3.-</ecNumber>
        </recommendedName>
    </domain>
    <domain>
        <recommendedName>
            <fullName evidence="10">2',3'-cyclic phosphodiesterase</fullName>
            <ecNumber evidence="10">3.1.4.-</ecNumber>
        </recommendedName>
    </domain>
    <domain>
        <recommendedName>
            <fullName evidence="10">Phosphatase</fullName>
        </recommendedName>
    </domain>
</protein>
<dbReference type="EMBL" id="FQXZ01000015">
    <property type="protein sequence ID" value="SHI11424.1"/>
    <property type="molecule type" value="Genomic_DNA"/>
</dbReference>
<feature type="binding site" evidence="10">
    <location>
        <position position="8"/>
    </location>
    <ligand>
        <name>CTP</name>
        <dbReference type="ChEBI" id="CHEBI:37563"/>
    </ligand>
</feature>
<evidence type="ECO:0000256" key="3">
    <source>
        <dbReference type="ARBA" id="ARBA00022695"/>
    </source>
</evidence>
<dbReference type="CDD" id="cd05398">
    <property type="entry name" value="NT_ClassII-CCAase"/>
    <property type="match status" value="1"/>
</dbReference>
<evidence type="ECO:0000256" key="10">
    <source>
        <dbReference type="HAMAP-Rule" id="MF_01261"/>
    </source>
</evidence>
<feature type="compositionally biased region" description="Polar residues" evidence="11">
    <location>
        <begin position="411"/>
        <end position="420"/>
    </location>
</feature>
<reference evidence="13 14" key="1">
    <citation type="submission" date="2016-11" db="EMBL/GenBank/DDBJ databases">
        <authorList>
            <person name="Jaros S."/>
            <person name="Januszkiewicz K."/>
            <person name="Wedrychowicz H."/>
        </authorList>
    </citation>
    <scope>NUCLEOTIDE SEQUENCE [LARGE SCALE GENOMIC DNA]</scope>
    <source>
        <strain evidence="13 14">CECT 7868</strain>
    </source>
</reference>
<feature type="binding site" evidence="10">
    <location>
        <position position="137"/>
    </location>
    <ligand>
        <name>CTP</name>
        <dbReference type="ChEBI" id="CHEBI:37563"/>
    </ligand>
</feature>
<feature type="binding site" evidence="10">
    <location>
        <position position="21"/>
    </location>
    <ligand>
        <name>Mg(2+)</name>
        <dbReference type="ChEBI" id="CHEBI:18420"/>
    </ligand>
</feature>
<dbReference type="SUPFAM" id="SSF81301">
    <property type="entry name" value="Nucleotidyltransferase"/>
    <property type="match status" value="1"/>
</dbReference>
<keyword evidence="6 10" id="KW-0692">RNA repair</keyword>
<evidence type="ECO:0000256" key="5">
    <source>
        <dbReference type="ARBA" id="ARBA00022741"/>
    </source>
</evidence>
<evidence type="ECO:0000256" key="2">
    <source>
        <dbReference type="ARBA" id="ARBA00022694"/>
    </source>
</evidence>
<dbReference type="EC" id="3.1.3.-" evidence="10"/>
<organism evidence="13 14">
    <name type="scientific">Vibrio aerogenes CECT 7868</name>
    <dbReference type="NCBI Taxonomy" id="1216006"/>
    <lineage>
        <taxon>Bacteria</taxon>
        <taxon>Pseudomonadati</taxon>
        <taxon>Pseudomonadota</taxon>
        <taxon>Gammaproteobacteria</taxon>
        <taxon>Vibrionales</taxon>
        <taxon>Vibrionaceae</taxon>
        <taxon>Vibrio</taxon>
    </lineage>
</organism>
<comment type="cofactor">
    <cofactor evidence="10">
        <name>Mg(2+)</name>
        <dbReference type="ChEBI" id="CHEBI:18420"/>
    </cofactor>
    <text evidence="10">Magnesium is required for nucleotidyltransferase activity.</text>
</comment>
<dbReference type="InterPro" id="IPR012006">
    <property type="entry name" value="CCA_bact"/>
</dbReference>
<evidence type="ECO:0000256" key="4">
    <source>
        <dbReference type="ARBA" id="ARBA00022723"/>
    </source>
</evidence>
<dbReference type="EC" id="2.7.7.72" evidence="10"/>
<evidence type="ECO:0000256" key="8">
    <source>
        <dbReference type="ARBA" id="ARBA00022842"/>
    </source>
</evidence>
<dbReference type="HAMAP" id="MF_01261">
    <property type="entry name" value="CCA_bact_type1"/>
    <property type="match status" value="1"/>
</dbReference>
<dbReference type="GO" id="GO:0160016">
    <property type="term" value="F:CCACCA tRNA nucleotidyltransferase activity"/>
    <property type="evidence" value="ECO:0007669"/>
    <property type="project" value="RHEA"/>
</dbReference>
<keyword evidence="10" id="KW-0378">Hydrolase</keyword>
<evidence type="ECO:0000256" key="9">
    <source>
        <dbReference type="ARBA" id="ARBA00022884"/>
    </source>
</evidence>
<comment type="similarity">
    <text evidence="10">Belongs to the tRNA nucleotidyltransferase/poly(A) polymerase family. Bacterial CCA-adding enzyme type 1 subfamily.</text>
</comment>
<keyword evidence="5 10" id="KW-0547">Nucleotide-binding</keyword>
<dbReference type="Proteomes" id="UP000184608">
    <property type="component" value="Unassembled WGS sequence"/>
</dbReference>
<comment type="subunit">
    <text evidence="10">Monomer. Can also form homodimers and oligomers.</text>
</comment>
<dbReference type="NCBIfam" id="NF008137">
    <property type="entry name" value="PRK10885.1"/>
    <property type="match status" value="1"/>
</dbReference>
<keyword evidence="2 10" id="KW-0819">tRNA processing</keyword>
<dbReference type="AlphaFoldDB" id="A0A1M5YHL9"/>
<dbReference type="Pfam" id="PF01743">
    <property type="entry name" value="PolyA_pol"/>
    <property type="match status" value="1"/>
</dbReference>
<sequence length="420" mass="47146">MQIYLVGGAVRDSLLGIQVHDRDWVVTGSTPEEMKALGYLPVGKDFPVFLHPKTKEEYALARTEKKSGTGYKGFDCFFAPDVSIEDDLMRRDLTINAIAKTKQGSLIDPYQGKQDINTRTLRHVSDAFAEDPVRVLRVARFAAKLASLQFTVAPETMALMKQMARSGELAHLTPERVWLEFTKALATENPQIFLSVLRECGALAVIFPEIDPLFDVPEPQKSHPGTGTGNHVLRVAKKAAALTDSLPVRFAAIVHDSGKGIAPENECFFHKNTQQTGLKQIQSLCERIKTPTEYRDLALLVCEHHSGIHQIEELEAEAILTILNQVDVWRKPQRLNDMLLCCQADFQGRAQCDEKAYPQKELAERAYKAAQAINIQEIVKAGFQGKAIREELNRRRTEATRKEMEDARYCGQSTDNNQKK</sequence>
<dbReference type="InterPro" id="IPR043519">
    <property type="entry name" value="NT_sf"/>
</dbReference>
<dbReference type="Pfam" id="PF12627">
    <property type="entry name" value="PolyA_pol_RNAbd"/>
    <property type="match status" value="1"/>
</dbReference>
<feature type="binding site" evidence="10">
    <location>
        <position position="91"/>
    </location>
    <ligand>
        <name>ATP</name>
        <dbReference type="ChEBI" id="CHEBI:30616"/>
    </ligand>
</feature>
<gene>
    <name evidence="10 13" type="primary">cca</name>
    <name evidence="13" type="ORF">VA7868_01731</name>
</gene>
<keyword evidence="10" id="KW-0533">Nickel</keyword>
<feature type="binding site" evidence="10">
    <location>
        <position position="140"/>
    </location>
    <ligand>
        <name>CTP</name>
        <dbReference type="ChEBI" id="CHEBI:37563"/>
    </ligand>
</feature>
<comment type="domain">
    <text evidence="10">Comprises two domains: an N-terminal domain containing the nucleotidyltransferase activity and a C-terminal HD domain associated with both phosphodiesterase and phosphatase activities.</text>
</comment>
<dbReference type="RefSeq" id="WP_084193297.1">
    <property type="nucleotide sequence ID" value="NZ_FQXZ01000015.1"/>
</dbReference>
<dbReference type="PROSITE" id="PS51831">
    <property type="entry name" value="HD"/>
    <property type="match status" value="1"/>
</dbReference>
<evidence type="ECO:0000256" key="6">
    <source>
        <dbReference type="ARBA" id="ARBA00022800"/>
    </source>
</evidence>
<comment type="function">
    <text evidence="10">Catalyzes the addition and repair of the essential 3'-terminal CCA sequence in tRNAs without using a nucleic acid template. Adds these three nucleotides in the order of C, C, and A to the tRNA nucleotide-73, using CTP and ATP as substrates and producing inorganic pyrophosphate. tRNA 3'-terminal CCA addition is required both for tRNA processing and repair. Also involved in tRNA surveillance by mediating tandem CCA addition to generate a CCACCA at the 3' terminus of unstable tRNAs. While stable tRNAs receive only 3'-terminal CCA, unstable tRNAs are marked with CCACCA and rapidly degraded.</text>
</comment>
<evidence type="ECO:0000256" key="11">
    <source>
        <dbReference type="SAM" id="MobiDB-lite"/>
    </source>
</evidence>
<proteinExistence type="inferred from homology"/>
<comment type="catalytic activity">
    <reaction evidence="10">
        <text>a tRNA precursor + 2 CTP + ATP = a tRNA with a 3' CCA end + 3 diphosphate</text>
        <dbReference type="Rhea" id="RHEA:14433"/>
        <dbReference type="Rhea" id="RHEA-COMP:10465"/>
        <dbReference type="Rhea" id="RHEA-COMP:10468"/>
        <dbReference type="ChEBI" id="CHEBI:30616"/>
        <dbReference type="ChEBI" id="CHEBI:33019"/>
        <dbReference type="ChEBI" id="CHEBI:37563"/>
        <dbReference type="ChEBI" id="CHEBI:74896"/>
        <dbReference type="ChEBI" id="CHEBI:83071"/>
        <dbReference type="EC" id="2.7.7.72"/>
    </reaction>
</comment>
<keyword evidence="8 10" id="KW-0460">Magnesium</keyword>
<name>A0A1M5YHL9_9VIBR</name>
<dbReference type="OrthoDB" id="9805698at2"/>
<feature type="binding site" evidence="10">
    <location>
        <position position="8"/>
    </location>
    <ligand>
        <name>ATP</name>
        <dbReference type="ChEBI" id="CHEBI:30616"/>
    </ligand>
</feature>
<comment type="catalytic activity">
    <reaction evidence="10">
        <text>a tRNA with a 3' CCA end + 2 CTP + ATP = a tRNA with a 3' CCACCA end + 3 diphosphate</text>
        <dbReference type="Rhea" id="RHEA:76235"/>
        <dbReference type="Rhea" id="RHEA-COMP:10468"/>
        <dbReference type="Rhea" id="RHEA-COMP:18655"/>
        <dbReference type="ChEBI" id="CHEBI:30616"/>
        <dbReference type="ChEBI" id="CHEBI:33019"/>
        <dbReference type="ChEBI" id="CHEBI:37563"/>
        <dbReference type="ChEBI" id="CHEBI:83071"/>
        <dbReference type="ChEBI" id="CHEBI:195187"/>
    </reaction>
</comment>
<keyword evidence="1 10" id="KW-0808">Transferase</keyword>
<dbReference type="GO" id="GO:0004810">
    <property type="term" value="F:CCA tRNA nucleotidyltransferase activity"/>
    <property type="evidence" value="ECO:0007669"/>
    <property type="project" value="UniProtKB-UniRule"/>
</dbReference>
<comment type="miscellaneous">
    <text evidence="10">A single active site specifically recognizes both ATP and CTP and is responsible for their addition.</text>
</comment>
<evidence type="ECO:0000256" key="7">
    <source>
        <dbReference type="ARBA" id="ARBA00022840"/>
    </source>
</evidence>
<dbReference type="SUPFAM" id="SSF81891">
    <property type="entry name" value="Poly A polymerase C-terminal region-like"/>
    <property type="match status" value="1"/>
</dbReference>
<feature type="binding site" evidence="10">
    <location>
        <position position="140"/>
    </location>
    <ligand>
        <name>ATP</name>
        <dbReference type="ChEBI" id="CHEBI:30616"/>
    </ligand>
</feature>
<keyword evidence="7 10" id="KW-0067">ATP-binding</keyword>
<dbReference type="STRING" id="1216006.VA7868_01731"/>
<feature type="binding site" evidence="10">
    <location>
        <position position="11"/>
    </location>
    <ligand>
        <name>ATP</name>
        <dbReference type="ChEBI" id="CHEBI:30616"/>
    </ligand>
</feature>
<evidence type="ECO:0000256" key="1">
    <source>
        <dbReference type="ARBA" id="ARBA00022679"/>
    </source>
</evidence>
<dbReference type="InterPro" id="IPR050124">
    <property type="entry name" value="tRNA_CCA-adding_enzyme"/>
</dbReference>
<dbReference type="EC" id="3.1.4.-" evidence="10"/>
<accession>A0A1M5YHL9</accession>
<dbReference type="PANTHER" id="PTHR47545:SF1">
    <property type="entry name" value="MULTIFUNCTIONAL CCA PROTEIN"/>
    <property type="match status" value="1"/>
</dbReference>
<feature type="domain" description="HD" evidence="12">
    <location>
        <begin position="228"/>
        <end position="329"/>
    </location>
</feature>
<feature type="binding site" evidence="10">
    <location>
        <position position="91"/>
    </location>
    <ligand>
        <name>CTP</name>
        <dbReference type="ChEBI" id="CHEBI:37563"/>
    </ligand>
</feature>
<dbReference type="GO" id="GO:0016791">
    <property type="term" value="F:phosphatase activity"/>
    <property type="evidence" value="ECO:0007669"/>
    <property type="project" value="UniProtKB-UniRule"/>
</dbReference>
<keyword evidence="10" id="KW-0511">Multifunctional enzyme</keyword>
<keyword evidence="14" id="KW-1185">Reference proteome</keyword>
<evidence type="ECO:0000259" key="12">
    <source>
        <dbReference type="PROSITE" id="PS51831"/>
    </source>
</evidence>
<dbReference type="Gene3D" id="3.30.460.10">
    <property type="entry name" value="Beta Polymerase, domain 2"/>
    <property type="match status" value="1"/>
</dbReference>
<dbReference type="Gene3D" id="1.10.3090.10">
    <property type="entry name" value="cca-adding enzyme, domain 2"/>
    <property type="match status" value="1"/>
</dbReference>
<dbReference type="GO" id="GO:0004112">
    <property type="term" value="F:cyclic-nucleotide phosphodiesterase activity"/>
    <property type="evidence" value="ECO:0007669"/>
    <property type="project" value="UniProtKB-UniRule"/>
</dbReference>
<keyword evidence="4 10" id="KW-0479">Metal-binding</keyword>
<feature type="binding site" evidence="10">
    <location>
        <position position="23"/>
    </location>
    <ligand>
        <name>Mg(2+)</name>
        <dbReference type="ChEBI" id="CHEBI:18420"/>
    </ligand>
</feature>
<dbReference type="GO" id="GO:0005524">
    <property type="term" value="F:ATP binding"/>
    <property type="evidence" value="ECO:0007669"/>
    <property type="project" value="UniProtKB-UniRule"/>
</dbReference>
<dbReference type="GO" id="GO:0042245">
    <property type="term" value="P:RNA repair"/>
    <property type="evidence" value="ECO:0007669"/>
    <property type="project" value="UniProtKB-KW"/>
</dbReference>
<dbReference type="Pfam" id="PF01966">
    <property type="entry name" value="HD"/>
    <property type="match status" value="1"/>
</dbReference>
<evidence type="ECO:0000313" key="13">
    <source>
        <dbReference type="EMBL" id="SHI11424.1"/>
    </source>
</evidence>
<feature type="region of interest" description="Disordered" evidence="11">
    <location>
        <begin position="394"/>
        <end position="420"/>
    </location>
</feature>
<feature type="binding site" evidence="10">
    <location>
        <position position="137"/>
    </location>
    <ligand>
        <name>ATP</name>
        <dbReference type="ChEBI" id="CHEBI:30616"/>
    </ligand>
</feature>
<evidence type="ECO:0000313" key="14">
    <source>
        <dbReference type="Proteomes" id="UP000184608"/>
    </source>
</evidence>
<dbReference type="HAMAP" id="MF_01262">
    <property type="entry name" value="CCA_bact_type2"/>
    <property type="match status" value="1"/>
</dbReference>
<feature type="binding site" evidence="10">
    <location>
        <position position="11"/>
    </location>
    <ligand>
        <name>CTP</name>
        <dbReference type="ChEBI" id="CHEBI:37563"/>
    </ligand>
</feature>
<feature type="compositionally biased region" description="Basic and acidic residues" evidence="11">
    <location>
        <begin position="394"/>
        <end position="408"/>
    </location>
</feature>
<dbReference type="GO" id="GO:0001680">
    <property type="term" value="P:tRNA 3'-terminal CCA addition"/>
    <property type="evidence" value="ECO:0007669"/>
    <property type="project" value="UniProtKB-UniRule"/>
</dbReference>
<dbReference type="InterPro" id="IPR032828">
    <property type="entry name" value="PolyA_RNA-bd"/>
</dbReference>
<dbReference type="InterPro" id="IPR006674">
    <property type="entry name" value="HD_domain"/>
</dbReference>
<dbReference type="InterPro" id="IPR002646">
    <property type="entry name" value="PolA_pol_head_dom"/>
</dbReference>
<dbReference type="PIRSF" id="PIRSF000813">
    <property type="entry name" value="CCA_bact"/>
    <property type="match status" value="1"/>
</dbReference>
<dbReference type="PANTHER" id="PTHR47545">
    <property type="entry name" value="MULTIFUNCTIONAL CCA PROTEIN"/>
    <property type="match status" value="1"/>
</dbReference>
<keyword evidence="3 10" id="KW-0548">Nucleotidyltransferase</keyword>
<keyword evidence="9 10" id="KW-0694">RNA-binding</keyword>
<comment type="cofactor">
    <cofactor evidence="10">
        <name>Ni(2+)</name>
        <dbReference type="ChEBI" id="CHEBI:49786"/>
    </cofactor>
    <text evidence="10">Nickel for phosphatase activity.</text>
</comment>